<evidence type="ECO:0000313" key="2">
    <source>
        <dbReference type="Proteomes" id="UP000784294"/>
    </source>
</evidence>
<organism evidence="1 2">
    <name type="scientific">Protopolystoma xenopodis</name>
    <dbReference type="NCBI Taxonomy" id="117903"/>
    <lineage>
        <taxon>Eukaryota</taxon>
        <taxon>Metazoa</taxon>
        <taxon>Spiralia</taxon>
        <taxon>Lophotrochozoa</taxon>
        <taxon>Platyhelminthes</taxon>
        <taxon>Monogenea</taxon>
        <taxon>Polyopisthocotylea</taxon>
        <taxon>Polystomatidea</taxon>
        <taxon>Polystomatidae</taxon>
        <taxon>Protopolystoma</taxon>
    </lineage>
</organism>
<dbReference type="AlphaFoldDB" id="A0A3S5B897"/>
<keyword evidence="2" id="KW-1185">Reference proteome</keyword>
<reference evidence="1" key="1">
    <citation type="submission" date="2018-11" db="EMBL/GenBank/DDBJ databases">
        <authorList>
            <consortium name="Pathogen Informatics"/>
        </authorList>
    </citation>
    <scope>NUCLEOTIDE SEQUENCE</scope>
</reference>
<gene>
    <name evidence="1" type="ORF">PXEA_LOCUS36388</name>
</gene>
<comment type="caution">
    <text evidence="1">The sequence shown here is derived from an EMBL/GenBank/DDBJ whole genome shotgun (WGS) entry which is preliminary data.</text>
</comment>
<proteinExistence type="predicted"/>
<dbReference type="Proteomes" id="UP000784294">
    <property type="component" value="Unassembled WGS sequence"/>
</dbReference>
<protein>
    <submittedName>
        <fullName evidence="1">Uncharacterized protein</fullName>
    </submittedName>
</protein>
<sequence length="115" mass="12701">MIERCEGLASLFEQPPTAFPPPQTGQLGGWCPLAGAFRQSEEAVSGAPSDWSFRPGFCLVFVCPLLGQSTRASVSPAPSFRRMRRRVVEAQDCRRLIGSWPRTRVTGQKFAPAYQ</sequence>
<dbReference type="EMBL" id="CAAALY010277802">
    <property type="protein sequence ID" value="VEL42948.1"/>
    <property type="molecule type" value="Genomic_DNA"/>
</dbReference>
<accession>A0A3S5B897</accession>
<name>A0A3S5B897_9PLAT</name>
<evidence type="ECO:0000313" key="1">
    <source>
        <dbReference type="EMBL" id="VEL42948.1"/>
    </source>
</evidence>